<reference evidence="1 2" key="1">
    <citation type="submission" date="2011-03" db="EMBL/GenBank/DDBJ databases">
        <authorList>
            <person name="Muzny D."/>
            <person name="Qin X."/>
            <person name="Deng J."/>
            <person name="Jiang H."/>
            <person name="Liu Y."/>
            <person name="Qu J."/>
            <person name="Song X.-Z."/>
            <person name="Zhang L."/>
            <person name="Thornton R."/>
            <person name="Coyle M."/>
            <person name="Francisco L."/>
            <person name="Jackson L."/>
            <person name="Javaid M."/>
            <person name="Korchina V."/>
            <person name="Kovar C."/>
            <person name="Mata R."/>
            <person name="Mathew T."/>
            <person name="Ngo R."/>
            <person name="Nguyen L."/>
            <person name="Nguyen N."/>
            <person name="Okwuonu G."/>
            <person name="Ongeri F."/>
            <person name="Pham C."/>
            <person name="Simmons D."/>
            <person name="Wilczek-Boney K."/>
            <person name="Hale W."/>
            <person name="Jakkamsetti A."/>
            <person name="Pham P."/>
            <person name="Ruth R."/>
            <person name="San Lucas F."/>
            <person name="Warren J."/>
            <person name="Zhang J."/>
            <person name="Zhao Z."/>
            <person name="Zhou C."/>
            <person name="Zhu D."/>
            <person name="Lee S."/>
            <person name="Bess C."/>
            <person name="Blankenburg K."/>
            <person name="Forbes L."/>
            <person name="Fu Q."/>
            <person name="Gubbala S."/>
            <person name="Hirani K."/>
            <person name="Jayaseelan J.C."/>
            <person name="Lara F."/>
            <person name="Munidasa M."/>
            <person name="Palculict T."/>
            <person name="Patil S."/>
            <person name="Pu L.-L."/>
            <person name="Saada N."/>
            <person name="Tang L."/>
            <person name="Weissenberger G."/>
            <person name="Zhu Y."/>
            <person name="Hemphill L."/>
            <person name="Shang Y."/>
            <person name="Youmans B."/>
            <person name="Ayvaz T."/>
            <person name="Ross M."/>
            <person name="Santibanez J."/>
            <person name="Aqrawi P."/>
            <person name="Gross S."/>
            <person name="Joshi V."/>
            <person name="Fowler G."/>
            <person name="Nazareth L."/>
            <person name="Reid J."/>
            <person name="Worley K."/>
            <person name="Petrosino J."/>
            <person name="Highlander S."/>
            <person name="Gibbs R."/>
        </authorList>
    </citation>
    <scope>NUCLEOTIDE SEQUENCE [LARGE SCALE GENOMIC DNA]</scope>
    <source>
        <strain evidence="1 2">SK1056</strain>
    </source>
</reference>
<accession>F3UDP1</accession>
<protein>
    <submittedName>
        <fullName evidence="1">Phage protein</fullName>
    </submittedName>
</protein>
<name>F3UDP1_STRSA</name>
<sequence>MKQRKGERKMLITQEQAKALRRKKADLQLKNYEFAFEIGVAPRTVPKILKGDYNAPKRIYMSVMEWLAKDY</sequence>
<organism evidence="1 2">
    <name type="scientific">Streptococcus sanguinis SK1056</name>
    <dbReference type="NCBI Taxonomy" id="888820"/>
    <lineage>
        <taxon>Bacteria</taxon>
        <taxon>Bacillati</taxon>
        <taxon>Bacillota</taxon>
        <taxon>Bacilli</taxon>
        <taxon>Lactobacillales</taxon>
        <taxon>Streptococcaceae</taxon>
        <taxon>Streptococcus</taxon>
    </lineage>
</organism>
<dbReference type="EMBL" id="AFFL01000004">
    <property type="protein sequence ID" value="EGJ37867.1"/>
    <property type="molecule type" value="Genomic_DNA"/>
</dbReference>
<dbReference type="HOGENOM" id="CLU_198239_1_0_9"/>
<comment type="caution">
    <text evidence="1">The sequence shown here is derived from an EMBL/GenBank/DDBJ whole genome shotgun (WGS) entry which is preliminary data.</text>
</comment>
<dbReference type="PATRIC" id="fig|888820.3.peg.1613"/>
<proteinExistence type="predicted"/>
<dbReference type="AlphaFoldDB" id="F3UDP1"/>
<gene>
    <name evidence="1" type="ORF">HMPREF9393_1648</name>
</gene>
<evidence type="ECO:0000313" key="1">
    <source>
        <dbReference type="EMBL" id="EGJ37867.1"/>
    </source>
</evidence>
<evidence type="ECO:0000313" key="2">
    <source>
        <dbReference type="Proteomes" id="UP000004171"/>
    </source>
</evidence>
<dbReference type="Proteomes" id="UP000004171">
    <property type="component" value="Unassembled WGS sequence"/>
</dbReference>